<keyword evidence="4" id="KW-0032">Aminotransferase</keyword>
<keyword evidence="4" id="KW-0808">Transferase</keyword>
<keyword evidence="2 3" id="KW-0663">Pyridoxal phosphate</keyword>
<feature type="modified residue" description="N6-(pyridoxal phosphate)lysine" evidence="2">
    <location>
        <position position="197"/>
    </location>
</feature>
<reference evidence="5" key="1">
    <citation type="submission" date="2018-05" db="EMBL/GenBank/DDBJ databases">
        <authorList>
            <person name="Du Z."/>
            <person name="Wang X."/>
        </authorList>
    </citation>
    <scope>NUCLEOTIDE SEQUENCE [LARGE SCALE GENOMIC DNA]</scope>
    <source>
        <strain evidence="5">CQN31</strain>
    </source>
</reference>
<dbReference type="RefSeq" id="WP_109872065.1">
    <property type="nucleotide sequence ID" value="NZ_QGNA01000004.1"/>
</dbReference>
<evidence type="ECO:0000256" key="2">
    <source>
        <dbReference type="PIRSR" id="PIRSR000390-2"/>
    </source>
</evidence>
<dbReference type="SUPFAM" id="SSF53383">
    <property type="entry name" value="PLP-dependent transferases"/>
    <property type="match status" value="1"/>
</dbReference>
<dbReference type="InterPro" id="IPR015421">
    <property type="entry name" value="PyrdxlP-dep_Trfase_major"/>
</dbReference>
<evidence type="ECO:0000313" key="5">
    <source>
        <dbReference type="Proteomes" id="UP000245765"/>
    </source>
</evidence>
<gene>
    <name evidence="4" type="ORF">DFH01_19115</name>
</gene>
<feature type="active site" description="Proton acceptor" evidence="1">
    <location>
        <position position="197"/>
    </location>
</feature>
<dbReference type="InterPro" id="IPR000653">
    <property type="entry name" value="DegT/StrS_aminotransferase"/>
</dbReference>
<dbReference type="PIRSF" id="PIRSF000390">
    <property type="entry name" value="PLP_StrS"/>
    <property type="match status" value="1"/>
</dbReference>
<dbReference type="PANTHER" id="PTHR30244:SF42">
    <property type="entry name" value="UDP-2-ACETAMIDO-2-DEOXY-3-OXO-D-GLUCURONATE AMINOTRANSFERASE"/>
    <property type="match status" value="1"/>
</dbReference>
<dbReference type="Pfam" id="PF01041">
    <property type="entry name" value="DegT_DnrJ_EryC1"/>
    <property type="match status" value="1"/>
</dbReference>
<dbReference type="AlphaFoldDB" id="A0A317FCL4"/>
<evidence type="ECO:0000313" key="4">
    <source>
        <dbReference type="EMBL" id="PWS35699.1"/>
    </source>
</evidence>
<accession>A0A317FCL4</accession>
<dbReference type="GO" id="GO:0000271">
    <property type="term" value="P:polysaccharide biosynthetic process"/>
    <property type="evidence" value="ECO:0007669"/>
    <property type="project" value="TreeGrafter"/>
</dbReference>
<organism evidence="4 5">
    <name type="scientific">Falsiroseomonas bella</name>
    <dbReference type="NCBI Taxonomy" id="2184016"/>
    <lineage>
        <taxon>Bacteria</taxon>
        <taxon>Pseudomonadati</taxon>
        <taxon>Pseudomonadota</taxon>
        <taxon>Alphaproteobacteria</taxon>
        <taxon>Acetobacterales</taxon>
        <taxon>Roseomonadaceae</taxon>
        <taxon>Falsiroseomonas</taxon>
    </lineage>
</organism>
<comment type="caution">
    <text evidence="4">The sequence shown here is derived from an EMBL/GenBank/DDBJ whole genome shotgun (WGS) entry which is preliminary data.</text>
</comment>
<dbReference type="EMBL" id="QGNA01000004">
    <property type="protein sequence ID" value="PWS35699.1"/>
    <property type="molecule type" value="Genomic_DNA"/>
</dbReference>
<dbReference type="Gene3D" id="3.90.1150.10">
    <property type="entry name" value="Aspartate Aminotransferase, domain 1"/>
    <property type="match status" value="1"/>
</dbReference>
<keyword evidence="5" id="KW-1185">Reference proteome</keyword>
<dbReference type="PANTHER" id="PTHR30244">
    <property type="entry name" value="TRANSAMINASE"/>
    <property type="match status" value="1"/>
</dbReference>
<dbReference type="OrthoDB" id="9768668at2"/>
<dbReference type="InterPro" id="IPR015424">
    <property type="entry name" value="PyrdxlP-dep_Trfase"/>
</dbReference>
<comment type="similarity">
    <text evidence="3">Belongs to the DegT/DnrJ/EryC1 family.</text>
</comment>
<dbReference type="GO" id="GO:0030170">
    <property type="term" value="F:pyridoxal phosphate binding"/>
    <property type="evidence" value="ECO:0007669"/>
    <property type="project" value="TreeGrafter"/>
</dbReference>
<evidence type="ECO:0000256" key="3">
    <source>
        <dbReference type="RuleBase" id="RU004508"/>
    </source>
</evidence>
<evidence type="ECO:0000256" key="1">
    <source>
        <dbReference type="PIRSR" id="PIRSR000390-1"/>
    </source>
</evidence>
<dbReference type="Gene3D" id="3.40.640.10">
    <property type="entry name" value="Type I PLP-dependent aspartate aminotransferase-like (Major domain)"/>
    <property type="match status" value="1"/>
</dbReference>
<dbReference type="Proteomes" id="UP000245765">
    <property type="component" value="Unassembled WGS sequence"/>
</dbReference>
<dbReference type="GO" id="GO:0008483">
    <property type="term" value="F:transaminase activity"/>
    <property type="evidence" value="ECO:0007669"/>
    <property type="project" value="UniProtKB-KW"/>
</dbReference>
<protein>
    <submittedName>
        <fullName evidence="4">Aminotransferase DegT</fullName>
    </submittedName>
</protein>
<name>A0A317FCL4_9PROT</name>
<sequence length="384" mass="40529">MTASPPIALFDMKAQQALIRDELDRRIAAVLDSGAFINGPEVRELEAQLADFAGCAHAVGVSSGTDALQIAMMAEGIGRGDAVFLPAFTYTATAEVPLVLGATPVFVDVDPVTFNLDIADLERRIALVRKEGRLRPRAVVGVDLFGLPADWPAIEAICAREEMFALDDAAQAFGAALHGKRLGRWGHAAALSFYPTKTLGCYGDGGALLTDSDERAELYRQLRTHGEGKSRYEVLRTGMNGRLDTLQAAVLLTKLPLLADELAARTKVAAAYGAGLSGLVQAPGSVPGADHAWGLYSVLLPQGVDRARVQDALKAAGVPSGIYYPKPLHHQPAYAAAHAGSIAGGPPPLPVSEMLCTRILSLPMHPYLSEEAVGRVIAALRAAL</sequence>
<dbReference type="CDD" id="cd00616">
    <property type="entry name" value="AHBA_syn"/>
    <property type="match status" value="1"/>
</dbReference>
<proteinExistence type="inferred from homology"/>
<dbReference type="InterPro" id="IPR015422">
    <property type="entry name" value="PyrdxlP-dep_Trfase_small"/>
</dbReference>